<proteinExistence type="predicted"/>
<accession>A0A0L9VTR0</accession>
<feature type="region of interest" description="Disordered" evidence="1">
    <location>
        <begin position="68"/>
        <end position="137"/>
    </location>
</feature>
<dbReference type="Proteomes" id="UP000053144">
    <property type="component" value="Chromosome 11"/>
</dbReference>
<evidence type="ECO:0000313" key="2">
    <source>
        <dbReference type="EMBL" id="KOM58252.1"/>
    </source>
</evidence>
<dbReference type="AlphaFoldDB" id="A0A0L9VTR0"/>
<sequence length="137" mass="15196">MKVVVSESGSGPDLERICGGSGADLDDAGVVDHTTARQQRGGHGGEGTAAGWHEQWLDDSRREEFLGWQQREEKQREERVDERELDDEAVVGHATATQQRGGRENEGAAAGRREQWLDGSRERRISSMAAERREAQI</sequence>
<feature type="compositionally biased region" description="Basic and acidic residues" evidence="1">
    <location>
        <begin position="101"/>
        <end position="137"/>
    </location>
</feature>
<feature type="compositionally biased region" description="Basic and acidic residues" evidence="1">
    <location>
        <begin position="68"/>
        <end position="82"/>
    </location>
</feature>
<gene>
    <name evidence="2" type="ORF">LR48_Vigan11g128600</name>
</gene>
<reference evidence="3" key="1">
    <citation type="journal article" date="2015" name="Proc. Natl. Acad. Sci. U.S.A.">
        <title>Genome sequencing of adzuki bean (Vigna angularis) provides insight into high starch and low fat accumulation and domestication.</title>
        <authorList>
            <person name="Yang K."/>
            <person name="Tian Z."/>
            <person name="Chen C."/>
            <person name="Luo L."/>
            <person name="Zhao B."/>
            <person name="Wang Z."/>
            <person name="Yu L."/>
            <person name="Li Y."/>
            <person name="Sun Y."/>
            <person name="Li W."/>
            <person name="Chen Y."/>
            <person name="Li Y."/>
            <person name="Zhang Y."/>
            <person name="Ai D."/>
            <person name="Zhao J."/>
            <person name="Shang C."/>
            <person name="Ma Y."/>
            <person name="Wu B."/>
            <person name="Wang M."/>
            <person name="Gao L."/>
            <person name="Sun D."/>
            <person name="Zhang P."/>
            <person name="Guo F."/>
            <person name="Wang W."/>
            <person name="Li Y."/>
            <person name="Wang J."/>
            <person name="Varshney R.K."/>
            <person name="Wang J."/>
            <person name="Ling H.Q."/>
            <person name="Wan P."/>
        </authorList>
    </citation>
    <scope>NUCLEOTIDE SEQUENCE</scope>
    <source>
        <strain evidence="3">cv. Jingnong 6</strain>
    </source>
</reference>
<feature type="region of interest" description="Disordered" evidence="1">
    <location>
        <begin position="1"/>
        <end position="53"/>
    </location>
</feature>
<dbReference type="Gramene" id="KOM58252">
    <property type="protein sequence ID" value="KOM58252"/>
    <property type="gene ID" value="LR48_Vigan11g128600"/>
</dbReference>
<evidence type="ECO:0000313" key="3">
    <source>
        <dbReference type="Proteomes" id="UP000053144"/>
    </source>
</evidence>
<dbReference type="EMBL" id="CM003381">
    <property type="protein sequence ID" value="KOM58252.1"/>
    <property type="molecule type" value="Genomic_DNA"/>
</dbReference>
<evidence type="ECO:0000256" key="1">
    <source>
        <dbReference type="SAM" id="MobiDB-lite"/>
    </source>
</evidence>
<protein>
    <submittedName>
        <fullName evidence="2">Uncharacterized protein</fullName>
    </submittedName>
</protein>
<organism evidence="2 3">
    <name type="scientific">Phaseolus angularis</name>
    <name type="common">Azuki bean</name>
    <name type="synonym">Vigna angularis</name>
    <dbReference type="NCBI Taxonomy" id="3914"/>
    <lineage>
        <taxon>Eukaryota</taxon>
        <taxon>Viridiplantae</taxon>
        <taxon>Streptophyta</taxon>
        <taxon>Embryophyta</taxon>
        <taxon>Tracheophyta</taxon>
        <taxon>Spermatophyta</taxon>
        <taxon>Magnoliopsida</taxon>
        <taxon>eudicotyledons</taxon>
        <taxon>Gunneridae</taxon>
        <taxon>Pentapetalae</taxon>
        <taxon>rosids</taxon>
        <taxon>fabids</taxon>
        <taxon>Fabales</taxon>
        <taxon>Fabaceae</taxon>
        <taxon>Papilionoideae</taxon>
        <taxon>50 kb inversion clade</taxon>
        <taxon>NPAAA clade</taxon>
        <taxon>indigoferoid/millettioid clade</taxon>
        <taxon>Phaseoleae</taxon>
        <taxon>Vigna</taxon>
    </lineage>
</organism>
<name>A0A0L9VTR0_PHAAN</name>